<keyword evidence="4 7" id="KW-0812">Transmembrane</keyword>
<dbReference type="AlphaFoldDB" id="A0A0D2IVL5"/>
<evidence type="ECO:0000256" key="6">
    <source>
        <dbReference type="ARBA" id="ARBA00023136"/>
    </source>
</evidence>
<evidence type="ECO:0000313" key="9">
    <source>
        <dbReference type="EMBL" id="KIY01102.1"/>
    </source>
</evidence>
<dbReference type="RefSeq" id="XP_016635224.1">
    <property type="nucleotide sequence ID" value="XM_016773167.1"/>
</dbReference>
<evidence type="ECO:0000256" key="7">
    <source>
        <dbReference type="SAM" id="Phobius"/>
    </source>
</evidence>
<name>A0A0D2IVL5_9EURO</name>
<feature type="transmembrane region" description="Helical" evidence="7">
    <location>
        <begin position="401"/>
        <end position="418"/>
    </location>
</feature>
<keyword evidence="10" id="KW-1185">Reference proteome</keyword>
<comment type="subcellular location">
    <subcellularLocation>
        <location evidence="1">Membrane</location>
        <topology evidence="1">Multi-pass membrane protein</topology>
    </subcellularLocation>
</comment>
<dbReference type="FunFam" id="1.20.1250.20:FF:000171">
    <property type="entry name" value="MFS general substrate transporter"/>
    <property type="match status" value="1"/>
</dbReference>
<dbReference type="SUPFAM" id="SSF103473">
    <property type="entry name" value="MFS general substrate transporter"/>
    <property type="match status" value="1"/>
</dbReference>
<proteinExistence type="inferred from homology"/>
<keyword evidence="5 7" id="KW-1133">Transmembrane helix</keyword>
<gene>
    <name evidence="9" type="ORF">Z520_02654</name>
</gene>
<dbReference type="GO" id="GO:0022857">
    <property type="term" value="F:transmembrane transporter activity"/>
    <property type="evidence" value="ECO:0007669"/>
    <property type="project" value="InterPro"/>
</dbReference>
<protein>
    <recommendedName>
        <fullName evidence="8">Major facilitator superfamily (MFS) profile domain-containing protein</fullName>
    </recommendedName>
</protein>
<sequence>MEKYSTDKEPVTVTAPDSDLGLAAGLTHEGELLSLESLDPALAAKISLLNDAIDDIGFTGYHAKLFCLNGFGYAADSLLTFLPSITAGSVVAEYHPNYTRAGQLSLYIGLVVGALFWGCSADIIGRKWAFNITLFLSSVFAIVAGAAPNYASWGAFNALSAFAAGGNLVLDTTVFLEYLPHSKTWVVTLMAAWWGVGLTLGGLIAWGFLPNFSCAATADICTKSQNMGWRYVYFTAGGVVLLMSLLRVTVIRFHETPKYSLCRNDDQYVVATLRMIAQKYNRPFTLTVEQLQGCGRVNTAHASTRFSFSELAVHYRGLFMTRRFGLSTALVWTSWALIGLAYPLFYIFLPEYLASRGADFGESSAYITWRNYAITNSLCIPGPIIAGFLCQMKRFGRKYTMVFGGLISMAFLFGYTAVRSADENLGISCAISVAINIYYGTLYAYTPEVLPSAHRATGNGTAVGFNRIMGIVSVIVATFADTSTSVPVYLCAALFGVMALVAALFPFEPARGRSV</sequence>
<dbReference type="GO" id="GO:0016020">
    <property type="term" value="C:membrane"/>
    <property type="evidence" value="ECO:0007669"/>
    <property type="project" value="UniProtKB-SubCell"/>
</dbReference>
<dbReference type="OrthoDB" id="3936150at2759"/>
<dbReference type="Pfam" id="PF07690">
    <property type="entry name" value="MFS_1"/>
    <property type="match status" value="1"/>
</dbReference>
<reference evidence="9 10" key="1">
    <citation type="submission" date="2015-01" db="EMBL/GenBank/DDBJ databases">
        <title>The Genome Sequence of Fonsecaea multimorphosa CBS 102226.</title>
        <authorList>
            <consortium name="The Broad Institute Genomics Platform"/>
            <person name="Cuomo C."/>
            <person name="de Hoog S."/>
            <person name="Gorbushina A."/>
            <person name="Stielow B."/>
            <person name="Teixiera M."/>
            <person name="Abouelleil A."/>
            <person name="Chapman S.B."/>
            <person name="Priest M."/>
            <person name="Young S.K."/>
            <person name="Wortman J."/>
            <person name="Nusbaum C."/>
            <person name="Birren B."/>
        </authorList>
    </citation>
    <scope>NUCLEOTIDE SEQUENCE [LARGE SCALE GENOMIC DNA]</scope>
    <source>
        <strain evidence="9 10">CBS 102226</strain>
    </source>
</reference>
<feature type="transmembrane region" description="Helical" evidence="7">
    <location>
        <begin position="71"/>
        <end position="92"/>
    </location>
</feature>
<feature type="transmembrane region" description="Helical" evidence="7">
    <location>
        <begin position="324"/>
        <end position="349"/>
    </location>
</feature>
<feature type="transmembrane region" description="Helical" evidence="7">
    <location>
        <begin position="128"/>
        <end position="147"/>
    </location>
</feature>
<keyword evidence="6 7" id="KW-0472">Membrane</keyword>
<dbReference type="VEuPathDB" id="FungiDB:Z520_02654"/>
<dbReference type="InterPro" id="IPR011701">
    <property type="entry name" value="MFS"/>
</dbReference>
<feature type="domain" description="Major facilitator superfamily (MFS) profile" evidence="8">
    <location>
        <begin position="40"/>
        <end position="511"/>
    </location>
</feature>
<feature type="transmembrane region" description="Helical" evidence="7">
    <location>
        <begin position="186"/>
        <end position="209"/>
    </location>
</feature>
<feature type="transmembrane region" description="Helical" evidence="7">
    <location>
        <begin position="369"/>
        <end position="389"/>
    </location>
</feature>
<evidence type="ECO:0000313" key="10">
    <source>
        <dbReference type="Proteomes" id="UP000053411"/>
    </source>
</evidence>
<evidence type="ECO:0000256" key="2">
    <source>
        <dbReference type="ARBA" id="ARBA00008335"/>
    </source>
</evidence>
<dbReference type="GeneID" id="27708400"/>
<keyword evidence="3" id="KW-0813">Transport</keyword>
<dbReference type="PANTHER" id="PTHR23511:SF4">
    <property type="entry name" value="MAJOR FACILITATOR SUPERFAMILY (MFS) PROFILE DOMAIN-CONTAINING PROTEIN"/>
    <property type="match status" value="1"/>
</dbReference>
<dbReference type="PROSITE" id="PS50850">
    <property type="entry name" value="MFS"/>
    <property type="match status" value="1"/>
</dbReference>
<dbReference type="PANTHER" id="PTHR23511">
    <property type="entry name" value="SYNAPTIC VESICLE GLYCOPROTEIN 2"/>
    <property type="match status" value="1"/>
</dbReference>
<feature type="transmembrane region" description="Helical" evidence="7">
    <location>
        <begin position="457"/>
        <end position="480"/>
    </location>
</feature>
<evidence type="ECO:0000256" key="1">
    <source>
        <dbReference type="ARBA" id="ARBA00004141"/>
    </source>
</evidence>
<dbReference type="EMBL" id="KN848065">
    <property type="protein sequence ID" value="KIY01102.1"/>
    <property type="molecule type" value="Genomic_DNA"/>
</dbReference>
<feature type="transmembrane region" description="Helical" evidence="7">
    <location>
        <begin position="486"/>
        <end position="507"/>
    </location>
</feature>
<evidence type="ECO:0000256" key="5">
    <source>
        <dbReference type="ARBA" id="ARBA00022989"/>
    </source>
</evidence>
<feature type="transmembrane region" description="Helical" evidence="7">
    <location>
        <begin position="104"/>
        <end position="121"/>
    </location>
</feature>
<evidence type="ECO:0000256" key="4">
    <source>
        <dbReference type="ARBA" id="ARBA00022692"/>
    </source>
</evidence>
<dbReference type="Gene3D" id="1.20.1250.20">
    <property type="entry name" value="MFS general substrate transporter like domains"/>
    <property type="match status" value="1"/>
</dbReference>
<accession>A0A0D2IVL5</accession>
<feature type="transmembrane region" description="Helical" evidence="7">
    <location>
        <begin position="159"/>
        <end position="179"/>
    </location>
</feature>
<dbReference type="InterPro" id="IPR036259">
    <property type="entry name" value="MFS_trans_sf"/>
</dbReference>
<organism evidence="9 10">
    <name type="scientific">Fonsecaea multimorphosa CBS 102226</name>
    <dbReference type="NCBI Taxonomy" id="1442371"/>
    <lineage>
        <taxon>Eukaryota</taxon>
        <taxon>Fungi</taxon>
        <taxon>Dikarya</taxon>
        <taxon>Ascomycota</taxon>
        <taxon>Pezizomycotina</taxon>
        <taxon>Eurotiomycetes</taxon>
        <taxon>Chaetothyriomycetidae</taxon>
        <taxon>Chaetothyriales</taxon>
        <taxon>Herpotrichiellaceae</taxon>
        <taxon>Fonsecaea</taxon>
    </lineage>
</organism>
<feature type="transmembrane region" description="Helical" evidence="7">
    <location>
        <begin position="229"/>
        <end position="250"/>
    </location>
</feature>
<evidence type="ECO:0000256" key="3">
    <source>
        <dbReference type="ARBA" id="ARBA00022448"/>
    </source>
</evidence>
<feature type="transmembrane region" description="Helical" evidence="7">
    <location>
        <begin position="424"/>
        <end position="445"/>
    </location>
</feature>
<dbReference type="Proteomes" id="UP000053411">
    <property type="component" value="Unassembled WGS sequence"/>
</dbReference>
<dbReference type="InterPro" id="IPR020846">
    <property type="entry name" value="MFS_dom"/>
</dbReference>
<comment type="similarity">
    <text evidence="2">Belongs to the major facilitator superfamily.</text>
</comment>
<dbReference type="CDD" id="cd17316">
    <property type="entry name" value="MFS_SV2_like"/>
    <property type="match status" value="1"/>
</dbReference>
<evidence type="ECO:0000259" key="8">
    <source>
        <dbReference type="PROSITE" id="PS50850"/>
    </source>
</evidence>